<evidence type="ECO:0000313" key="4">
    <source>
        <dbReference type="EMBL" id="EDW37900.1"/>
    </source>
</evidence>
<name>B4HB88_DROPE</name>
<dbReference type="HOGENOM" id="CLU_385557_0_0_1"/>
<protein>
    <submittedName>
        <fullName evidence="4">GL21316</fullName>
    </submittedName>
</protein>
<dbReference type="Pfam" id="PF15866">
    <property type="entry name" value="DUF4729"/>
    <property type="match status" value="1"/>
</dbReference>
<dbReference type="InterPro" id="IPR031732">
    <property type="entry name" value="DUF4729"/>
</dbReference>
<dbReference type="STRING" id="7234.B4HB88"/>
<sequence>MYECTICGQTRGSVSSTPQYDFRRPSTRPEERTVVGTSDHCSKCQQLTFFINLEESEDEVHDEQTGKNAVSQRQSIDYQEAPTNAYPFPFHSISHSLHPQPDWVLQGVVQPVGVTSSSSDLLDNNPHPPPKVPALQERHYLRKKPPLTPPLQSQEQQHQDLGENPASPTTPTQSKKQQRQAASLTPRSASIQQRHYPTPRSSSERRAGTRQRRRSKRRTKSMASKVPADSCCHFKDLGNLSSSKTTTTTTQQQHQHKSDLERMPIHPREDMHMQQIARYRKVQPSNEASSIAWSLQQGDGSGHGLADISTSGEKPEATTSGSQNSLEHLQRTIEAKRKVMENLASIQRRMQHLEKRNRLAWSLKKCPQRQCGGALPTPDQAKRLNGGEVDKDADLDRLIRKSGEVDKGAPLLGEQLLDVLKEKSGFSKDSRESPNLQRESPNLEPVQEETTPERLGSIVQRCNYQRIFPVPPPGENTTLSWPAQSQFSTVDVLENETLEEEPKTNADLVEKGGSKKLKMRSDPLQCPEGDCPRLCFVSSLITHLRNDHHTVTVDGMALRQTKTFFLDPNETRLNQTKCHRMFLLQGKTISSMVDEPLDLLPVLFMSVRTRHRDLFVERSISCSLPQYQQEDDSHEMLLLWLSTLQPTGGRVCGTLAVRSQNRADTTMVATGSTYDLRASLKIGALFASSSVLIIPHASLQRLSKKRKQMIIIQAKIY</sequence>
<feature type="coiled-coil region" evidence="1">
    <location>
        <begin position="326"/>
        <end position="356"/>
    </location>
</feature>
<dbReference type="EMBL" id="CH479248">
    <property type="protein sequence ID" value="EDW37900.1"/>
    <property type="molecule type" value="Genomic_DNA"/>
</dbReference>
<dbReference type="OMA" id="MHMQQIA"/>
<proteinExistence type="predicted"/>
<feature type="compositionally biased region" description="Polar residues" evidence="2">
    <location>
        <begin position="308"/>
        <end position="326"/>
    </location>
</feature>
<feature type="region of interest" description="Disordered" evidence="2">
    <location>
        <begin position="295"/>
        <end position="326"/>
    </location>
</feature>
<feature type="region of interest" description="Disordered" evidence="2">
    <location>
        <begin position="425"/>
        <end position="453"/>
    </location>
</feature>
<dbReference type="AlphaFoldDB" id="B4HB88"/>
<keyword evidence="5" id="KW-1185">Reference proteome</keyword>
<feature type="compositionally biased region" description="Polar residues" evidence="2">
    <location>
        <begin position="166"/>
        <end position="201"/>
    </location>
</feature>
<feature type="compositionally biased region" description="Basic residues" evidence="2">
    <location>
        <begin position="208"/>
        <end position="220"/>
    </location>
</feature>
<evidence type="ECO:0000256" key="2">
    <source>
        <dbReference type="SAM" id="MobiDB-lite"/>
    </source>
</evidence>
<evidence type="ECO:0000256" key="1">
    <source>
        <dbReference type="SAM" id="Coils"/>
    </source>
</evidence>
<feature type="compositionally biased region" description="Low complexity" evidence="2">
    <location>
        <begin position="241"/>
        <end position="253"/>
    </location>
</feature>
<keyword evidence="1" id="KW-0175">Coiled coil</keyword>
<dbReference type="eggNOG" id="ENOG502SSZE">
    <property type="taxonomic scope" value="Eukaryota"/>
</dbReference>
<organism evidence="5">
    <name type="scientific">Drosophila persimilis</name>
    <name type="common">Fruit fly</name>
    <dbReference type="NCBI Taxonomy" id="7234"/>
    <lineage>
        <taxon>Eukaryota</taxon>
        <taxon>Metazoa</taxon>
        <taxon>Ecdysozoa</taxon>
        <taxon>Arthropoda</taxon>
        <taxon>Hexapoda</taxon>
        <taxon>Insecta</taxon>
        <taxon>Pterygota</taxon>
        <taxon>Neoptera</taxon>
        <taxon>Endopterygota</taxon>
        <taxon>Diptera</taxon>
        <taxon>Brachycera</taxon>
        <taxon>Muscomorpha</taxon>
        <taxon>Ephydroidea</taxon>
        <taxon>Drosophilidae</taxon>
        <taxon>Drosophila</taxon>
        <taxon>Sophophora</taxon>
    </lineage>
</organism>
<dbReference type="Proteomes" id="UP000008744">
    <property type="component" value="Unassembled WGS sequence"/>
</dbReference>
<evidence type="ECO:0000313" key="5">
    <source>
        <dbReference type="Proteomes" id="UP000008744"/>
    </source>
</evidence>
<reference evidence="4 5" key="1">
    <citation type="journal article" date="2007" name="Nature">
        <title>Evolution of genes and genomes on the Drosophila phylogeny.</title>
        <authorList>
            <consortium name="Drosophila 12 Genomes Consortium"/>
            <person name="Clark A.G."/>
            <person name="Eisen M.B."/>
            <person name="Smith D.R."/>
            <person name="Bergman C.M."/>
            <person name="Oliver B."/>
            <person name="Markow T.A."/>
            <person name="Kaufman T.C."/>
            <person name="Kellis M."/>
            <person name="Gelbart W."/>
            <person name="Iyer V.N."/>
            <person name="Pollard D.A."/>
            <person name="Sackton T.B."/>
            <person name="Larracuente A.M."/>
            <person name="Singh N.D."/>
            <person name="Abad J.P."/>
            <person name="Abt D.N."/>
            <person name="Adryan B."/>
            <person name="Aguade M."/>
            <person name="Akashi H."/>
            <person name="Anderson W.W."/>
            <person name="Aquadro C.F."/>
            <person name="Ardell D.H."/>
            <person name="Arguello R."/>
            <person name="Artieri C.G."/>
            <person name="Barbash D.A."/>
            <person name="Barker D."/>
            <person name="Barsanti P."/>
            <person name="Batterham P."/>
            <person name="Batzoglou S."/>
            <person name="Begun D."/>
            <person name="Bhutkar A."/>
            <person name="Blanco E."/>
            <person name="Bosak S.A."/>
            <person name="Bradley R.K."/>
            <person name="Brand A.D."/>
            <person name="Brent M.R."/>
            <person name="Brooks A.N."/>
            <person name="Brown R.H."/>
            <person name="Butlin R.K."/>
            <person name="Caggese C."/>
            <person name="Calvi B.R."/>
            <person name="Bernardo de Carvalho A."/>
            <person name="Caspi A."/>
            <person name="Castrezana S."/>
            <person name="Celniker S.E."/>
            <person name="Chang J.L."/>
            <person name="Chapple C."/>
            <person name="Chatterji S."/>
            <person name="Chinwalla A."/>
            <person name="Civetta A."/>
            <person name="Clifton S.W."/>
            <person name="Comeron J.M."/>
            <person name="Costello J.C."/>
            <person name="Coyne J.A."/>
            <person name="Daub J."/>
            <person name="David R.G."/>
            <person name="Delcher A.L."/>
            <person name="Delehaunty K."/>
            <person name="Do C.B."/>
            <person name="Ebling H."/>
            <person name="Edwards K."/>
            <person name="Eickbush T."/>
            <person name="Evans J.D."/>
            <person name="Filipski A."/>
            <person name="Findeiss S."/>
            <person name="Freyhult E."/>
            <person name="Fulton L."/>
            <person name="Fulton R."/>
            <person name="Garcia A.C."/>
            <person name="Gardiner A."/>
            <person name="Garfield D.A."/>
            <person name="Garvin B.E."/>
            <person name="Gibson G."/>
            <person name="Gilbert D."/>
            <person name="Gnerre S."/>
            <person name="Godfrey J."/>
            <person name="Good R."/>
            <person name="Gotea V."/>
            <person name="Gravely B."/>
            <person name="Greenberg A.J."/>
            <person name="Griffiths-Jones S."/>
            <person name="Gross S."/>
            <person name="Guigo R."/>
            <person name="Gustafson E.A."/>
            <person name="Haerty W."/>
            <person name="Hahn M.W."/>
            <person name="Halligan D.L."/>
            <person name="Halpern A.L."/>
            <person name="Halter G.M."/>
            <person name="Han M.V."/>
            <person name="Heger A."/>
            <person name="Hillier L."/>
            <person name="Hinrichs A.S."/>
            <person name="Holmes I."/>
            <person name="Hoskins R.A."/>
            <person name="Hubisz M.J."/>
            <person name="Hultmark D."/>
            <person name="Huntley M.A."/>
            <person name="Jaffe D.B."/>
            <person name="Jagadeeshan S."/>
            <person name="Jeck W.R."/>
            <person name="Johnson J."/>
            <person name="Jones C.D."/>
            <person name="Jordan W.C."/>
            <person name="Karpen G.H."/>
            <person name="Kataoka E."/>
            <person name="Keightley P.D."/>
            <person name="Kheradpour P."/>
            <person name="Kirkness E.F."/>
            <person name="Koerich L.B."/>
            <person name="Kristiansen K."/>
            <person name="Kudrna D."/>
            <person name="Kulathinal R.J."/>
            <person name="Kumar S."/>
            <person name="Kwok R."/>
            <person name="Lander E."/>
            <person name="Langley C.H."/>
            <person name="Lapoint R."/>
            <person name="Lazzaro B.P."/>
            <person name="Lee S.J."/>
            <person name="Levesque L."/>
            <person name="Li R."/>
            <person name="Lin C.F."/>
            <person name="Lin M.F."/>
            <person name="Lindblad-Toh K."/>
            <person name="Llopart A."/>
            <person name="Long M."/>
            <person name="Low L."/>
            <person name="Lozovsky E."/>
            <person name="Lu J."/>
            <person name="Luo M."/>
            <person name="Machado C.A."/>
            <person name="Makalowski W."/>
            <person name="Marzo M."/>
            <person name="Matsuda M."/>
            <person name="Matzkin L."/>
            <person name="McAllister B."/>
            <person name="McBride C.S."/>
            <person name="McKernan B."/>
            <person name="McKernan K."/>
            <person name="Mendez-Lago M."/>
            <person name="Minx P."/>
            <person name="Mollenhauer M.U."/>
            <person name="Montooth K."/>
            <person name="Mount S.M."/>
            <person name="Mu X."/>
            <person name="Myers E."/>
            <person name="Negre B."/>
            <person name="Newfeld S."/>
            <person name="Nielsen R."/>
            <person name="Noor M.A."/>
            <person name="O'Grady P."/>
            <person name="Pachter L."/>
            <person name="Papaceit M."/>
            <person name="Parisi M.J."/>
            <person name="Parisi M."/>
            <person name="Parts L."/>
            <person name="Pedersen J.S."/>
            <person name="Pesole G."/>
            <person name="Phillippy A.M."/>
            <person name="Ponting C.P."/>
            <person name="Pop M."/>
            <person name="Porcelli D."/>
            <person name="Powell J.R."/>
            <person name="Prohaska S."/>
            <person name="Pruitt K."/>
            <person name="Puig M."/>
            <person name="Quesneville H."/>
            <person name="Ram K.R."/>
            <person name="Rand D."/>
            <person name="Rasmussen M.D."/>
            <person name="Reed L.K."/>
            <person name="Reenan R."/>
            <person name="Reily A."/>
            <person name="Remington K.A."/>
            <person name="Rieger T.T."/>
            <person name="Ritchie M.G."/>
            <person name="Robin C."/>
            <person name="Rogers Y.H."/>
            <person name="Rohde C."/>
            <person name="Rozas J."/>
            <person name="Rubenfield M.J."/>
            <person name="Ruiz A."/>
            <person name="Russo S."/>
            <person name="Salzberg S.L."/>
            <person name="Sanchez-Gracia A."/>
            <person name="Saranga D.J."/>
            <person name="Sato H."/>
            <person name="Schaeffer S.W."/>
            <person name="Schatz M.C."/>
            <person name="Schlenke T."/>
            <person name="Schwartz R."/>
            <person name="Segarra C."/>
            <person name="Singh R.S."/>
            <person name="Sirot L."/>
            <person name="Sirota M."/>
            <person name="Sisneros N.B."/>
            <person name="Smith C.D."/>
            <person name="Smith T.F."/>
            <person name="Spieth J."/>
            <person name="Stage D.E."/>
            <person name="Stark A."/>
            <person name="Stephan W."/>
            <person name="Strausberg R.L."/>
            <person name="Strempel S."/>
            <person name="Sturgill D."/>
            <person name="Sutton G."/>
            <person name="Sutton G.G."/>
            <person name="Tao W."/>
            <person name="Teichmann S."/>
            <person name="Tobari Y.N."/>
            <person name="Tomimura Y."/>
            <person name="Tsolas J.M."/>
            <person name="Valente V.L."/>
            <person name="Venter E."/>
            <person name="Venter J.C."/>
            <person name="Vicario S."/>
            <person name="Vieira F.G."/>
            <person name="Vilella A.J."/>
            <person name="Villasante A."/>
            <person name="Walenz B."/>
            <person name="Wang J."/>
            <person name="Wasserman M."/>
            <person name="Watts T."/>
            <person name="Wilson D."/>
            <person name="Wilson R.K."/>
            <person name="Wing R.A."/>
            <person name="Wolfner M.F."/>
            <person name="Wong A."/>
            <person name="Wong G.K."/>
            <person name="Wu C.I."/>
            <person name="Wu G."/>
            <person name="Yamamoto D."/>
            <person name="Yang H.P."/>
            <person name="Yang S.P."/>
            <person name="Yorke J.A."/>
            <person name="Yoshida K."/>
            <person name="Zdobnov E."/>
            <person name="Zhang P."/>
            <person name="Zhang Y."/>
            <person name="Zimin A.V."/>
            <person name="Baldwin J."/>
            <person name="Abdouelleil A."/>
            <person name="Abdulkadir J."/>
            <person name="Abebe A."/>
            <person name="Abera B."/>
            <person name="Abreu J."/>
            <person name="Acer S.C."/>
            <person name="Aftuck L."/>
            <person name="Alexander A."/>
            <person name="An P."/>
            <person name="Anderson E."/>
            <person name="Anderson S."/>
            <person name="Arachi H."/>
            <person name="Azer M."/>
            <person name="Bachantsang P."/>
            <person name="Barry A."/>
            <person name="Bayul T."/>
            <person name="Berlin A."/>
            <person name="Bessette D."/>
            <person name="Bloom T."/>
            <person name="Blye J."/>
            <person name="Boguslavskiy L."/>
            <person name="Bonnet C."/>
            <person name="Boukhgalter B."/>
            <person name="Bourzgui I."/>
            <person name="Brown A."/>
            <person name="Cahill P."/>
            <person name="Channer S."/>
            <person name="Cheshatsang Y."/>
            <person name="Chuda L."/>
            <person name="Citroen M."/>
            <person name="Collymore A."/>
            <person name="Cooke P."/>
            <person name="Costello M."/>
            <person name="D'Aco K."/>
            <person name="Daza R."/>
            <person name="De Haan G."/>
            <person name="DeGray S."/>
            <person name="DeMaso C."/>
            <person name="Dhargay N."/>
            <person name="Dooley K."/>
            <person name="Dooley E."/>
            <person name="Doricent M."/>
            <person name="Dorje P."/>
            <person name="Dorjee K."/>
            <person name="Dupes A."/>
            <person name="Elong R."/>
            <person name="Falk J."/>
            <person name="Farina A."/>
            <person name="Faro S."/>
            <person name="Ferguson D."/>
            <person name="Fisher S."/>
            <person name="Foley C.D."/>
            <person name="Franke A."/>
            <person name="Friedrich D."/>
            <person name="Gadbois L."/>
            <person name="Gearin G."/>
            <person name="Gearin C.R."/>
            <person name="Giannoukos G."/>
            <person name="Goode T."/>
            <person name="Graham J."/>
            <person name="Grandbois E."/>
            <person name="Grewal S."/>
            <person name="Gyaltsen K."/>
            <person name="Hafez N."/>
            <person name="Hagos B."/>
            <person name="Hall J."/>
            <person name="Henson C."/>
            <person name="Hollinger A."/>
            <person name="Honan T."/>
            <person name="Huard M.D."/>
            <person name="Hughes L."/>
            <person name="Hurhula B."/>
            <person name="Husby M.E."/>
            <person name="Kamat A."/>
            <person name="Kanga B."/>
            <person name="Kashin S."/>
            <person name="Khazanovich D."/>
            <person name="Kisner P."/>
            <person name="Lance K."/>
            <person name="Lara M."/>
            <person name="Lee W."/>
            <person name="Lennon N."/>
            <person name="Letendre F."/>
            <person name="LeVine R."/>
            <person name="Lipovsky A."/>
            <person name="Liu X."/>
            <person name="Liu J."/>
            <person name="Liu S."/>
            <person name="Lokyitsang T."/>
            <person name="Lokyitsang Y."/>
            <person name="Lubonja R."/>
            <person name="Lui A."/>
            <person name="MacDonald P."/>
            <person name="Magnisalis V."/>
            <person name="Maru K."/>
            <person name="Matthews C."/>
            <person name="McCusker W."/>
            <person name="McDonough S."/>
            <person name="Mehta T."/>
            <person name="Meldrim J."/>
            <person name="Meneus L."/>
            <person name="Mihai O."/>
            <person name="Mihalev A."/>
            <person name="Mihova T."/>
            <person name="Mittelman R."/>
            <person name="Mlenga V."/>
            <person name="Montmayeur A."/>
            <person name="Mulrain L."/>
            <person name="Navidi A."/>
            <person name="Naylor J."/>
            <person name="Negash T."/>
            <person name="Nguyen T."/>
            <person name="Nguyen N."/>
            <person name="Nicol R."/>
            <person name="Norbu C."/>
            <person name="Norbu N."/>
            <person name="Novod N."/>
            <person name="O'Neill B."/>
            <person name="Osman S."/>
            <person name="Markiewicz E."/>
            <person name="Oyono O.L."/>
            <person name="Patti C."/>
            <person name="Phunkhang P."/>
            <person name="Pierre F."/>
            <person name="Priest M."/>
            <person name="Raghuraman S."/>
            <person name="Rege F."/>
            <person name="Reyes R."/>
            <person name="Rise C."/>
            <person name="Rogov P."/>
            <person name="Ross K."/>
            <person name="Ryan E."/>
            <person name="Settipalli S."/>
            <person name="Shea T."/>
            <person name="Sherpa N."/>
            <person name="Shi L."/>
            <person name="Shih D."/>
            <person name="Sparrow T."/>
            <person name="Spaulding J."/>
            <person name="Stalker J."/>
            <person name="Stange-Thomann N."/>
            <person name="Stavropoulos S."/>
            <person name="Stone C."/>
            <person name="Strader C."/>
            <person name="Tesfaye S."/>
            <person name="Thomson T."/>
            <person name="Thoulutsang Y."/>
            <person name="Thoulutsang D."/>
            <person name="Topham K."/>
            <person name="Topping I."/>
            <person name="Tsamla T."/>
            <person name="Vassiliev H."/>
            <person name="Vo A."/>
            <person name="Wangchuk T."/>
            <person name="Wangdi T."/>
            <person name="Weiand M."/>
            <person name="Wilkinson J."/>
            <person name="Wilson A."/>
            <person name="Yadav S."/>
            <person name="Young G."/>
            <person name="Yu Q."/>
            <person name="Zembek L."/>
            <person name="Zhong D."/>
            <person name="Zimmer A."/>
            <person name="Zwirko Z."/>
            <person name="Jaffe D.B."/>
            <person name="Alvarez P."/>
            <person name="Brockman W."/>
            <person name="Butler J."/>
            <person name="Chin C."/>
            <person name="Gnerre S."/>
            <person name="Grabherr M."/>
            <person name="Kleber M."/>
            <person name="Mauceli E."/>
            <person name="MacCallum I."/>
        </authorList>
    </citation>
    <scope>NUCLEOTIDE SEQUENCE [LARGE SCALE GENOMIC DNA]</scope>
    <source>
        <strain evidence="5">MSH-3 / Tucson 14011-0111.49</strain>
    </source>
</reference>
<feature type="region of interest" description="Disordered" evidence="2">
    <location>
        <begin position="144"/>
        <end position="259"/>
    </location>
</feature>
<evidence type="ECO:0000259" key="3">
    <source>
        <dbReference type="Pfam" id="PF15866"/>
    </source>
</evidence>
<gene>
    <name evidence="4" type="primary">Dper\GL21316</name>
    <name evidence="4" type="ORF">Dper_GL21316</name>
</gene>
<feature type="domain" description="DUF4729" evidence="3">
    <location>
        <begin position="525"/>
        <end position="704"/>
    </location>
</feature>
<dbReference type="OrthoDB" id="7967959at2759"/>
<accession>B4HB88</accession>